<sequence>MLKKIVKRITNNFGLKILAVIFSGVLWLAVVNIDDPNTTRTFTTTVSIENGDYLTGIGKYYEIENNSNTVTFKVSGKRSYLERMSNTDFKAVADLEMIEDMRRVPIEVSPQRYGGNVTVASKMYYLELSVEDLVSKPYVISVATEGDVSSRHALGEISASPTLIRVSGPASVVGTIDKAVATVNVDGMTQDITDSVIPVLYDKEGNEVNTTDLTFNIQNVMVSVQILDTKEVTLNFQTTGALPEGYEYVGVEYKPQTVLVKGTSSVLNMINSITIPEAVLDLTDATGNIEKEVDVSSYLPEGATLVDSSQAKISVVVKIEKHEKREFEVPTANITVSNLGSRYDVKFLKDTVKVELEGLSTELDALDAAALTGSIDVSGMTDGEHTVNLELNLDSKFKLSKKATVTVDIVPADSQNTQSTGLSASNKTDIKTEGKTESTTEKEDSSKSEESDSESSKTDKSNTTTQTSATANKTQTSKTSED</sequence>
<dbReference type="Pfam" id="PF07949">
    <property type="entry name" value="YbbR"/>
    <property type="match status" value="4"/>
</dbReference>
<keyword evidence="2" id="KW-0812">Transmembrane</keyword>
<accession>A0A923LM43</accession>
<evidence type="ECO:0008006" key="5">
    <source>
        <dbReference type="Google" id="ProtNLM"/>
    </source>
</evidence>
<reference evidence="3" key="1">
    <citation type="submission" date="2020-08" db="EMBL/GenBank/DDBJ databases">
        <title>Genome public.</title>
        <authorList>
            <person name="Liu C."/>
            <person name="Sun Q."/>
        </authorList>
    </citation>
    <scope>NUCLEOTIDE SEQUENCE</scope>
    <source>
        <strain evidence="3">BX1005</strain>
    </source>
</reference>
<dbReference type="Gene3D" id="2.170.120.40">
    <property type="entry name" value="YbbR-like domain"/>
    <property type="match status" value="2"/>
</dbReference>
<proteinExistence type="predicted"/>
<feature type="region of interest" description="Disordered" evidence="1">
    <location>
        <begin position="415"/>
        <end position="482"/>
    </location>
</feature>
<dbReference type="InterPro" id="IPR012505">
    <property type="entry name" value="YbbR"/>
</dbReference>
<keyword evidence="4" id="KW-1185">Reference proteome</keyword>
<feature type="compositionally biased region" description="Low complexity" evidence="1">
    <location>
        <begin position="461"/>
        <end position="482"/>
    </location>
</feature>
<name>A0A923LM43_9FIRM</name>
<comment type="caution">
    <text evidence="3">The sequence shown here is derived from an EMBL/GenBank/DDBJ whole genome shotgun (WGS) entry which is preliminary data.</text>
</comment>
<dbReference type="PANTHER" id="PTHR37804:SF1">
    <property type="entry name" value="CDAA REGULATORY PROTEIN CDAR"/>
    <property type="match status" value="1"/>
</dbReference>
<dbReference type="Gene3D" id="2.170.120.30">
    <property type="match status" value="2"/>
</dbReference>
<gene>
    <name evidence="3" type="ORF">H8S17_00865</name>
</gene>
<evidence type="ECO:0000313" key="3">
    <source>
        <dbReference type="EMBL" id="MBC5712770.1"/>
    </source>
</evidence>
<evidence type="ECO:0000256" key="2">
    <source>
        <dbReference type="SAM" id="Phobius"/>
    </source>
</evidence>
<dbReference type="Proteomes" id="UP000606720">
    <property type="component" value="Unassembled WGS sequence"/>
</dbReference>
<keyword evidence="2" id="KW-1133">Transmembrane helix</keyword>
<dbReference type="AlphaFoldDB" id="A0A923LM43"/>
<dbReference type="RefSeq" id="WP_186865836.1">
    <property type="nucleotide sequence ID" value="NZ_JACOPH010000001.1"/>
</dbReference>
<feature type="compositionally biased region" description="Polar residues" evidence="1">
    <location>
        <begin position="415"/>
        <end position="427"/>
    </location>
</feature>
<dbReference type="InterPro" id="IPR053154">
    <property type="entry name" value="c-di-AMP_regulator"/>
</dbReference>
<protein>
    <recommendedName>
        <fullName evidence="5">YbbR-like domain-containing protein</fullName>
    </recommendedName>
</protein>
<feature type="transmembrane region" description="Helical" evidence="2">
    <location>
        <begin position="12"/>
        <end position="30"/>
    </location>
</feature>
<dbReference type="EMBL" id="JACOPH010000001">
    <property type="protein sequence ID" value="MBC5712770.1"/>
    <property type="molecule type" value="Genomic_DNA"/>
</dbReference>
<evidence type="ECO:0000313" key="4">
    <source>
        <dbReference type="Proteomes" id="UP000606720"/>
    </source>
</evidence>
<organism evidence="3 4">
    <name type="scientific">Roseburia zhanii</name>
    <dbReference type="NCBI Taxonomy" id="2763064"/>
    <lineage>
        <taxon>Bacteria</taxon>
        <taxon>Bacillati</taxon>
        <taxon>Bacillota</taxon>
        <taxon>Clostridia</taxon>
        <taxon>Lachnospirales</taxon>
        <taxon>Lachnospiraceae</taxon>
        <taxon>Roseburia</taxon>
    </lineage>
</organism>
<keyword evidence="2" id="KW-0472">Membrane</keyword>
<feature type="compositionally biased region" description="Basic and acidic residues" evidence="1">
    <location>
        <begin position="428"/>
        <end position="460"/>
    </location>
</feature>
<dbReference type="PANTHER" id="PTHR37804">
    <property type="entry name" value="CDAA REGULATORY PROTEIN CDAR"/>
    <property type="match status" value="1"/>
</dbReference>
<evidence type="ECO:0000256" key="1">
    <source>
        <dbReference type="SAM" id="MobiDB-lite"/>
    </source>
</evidence>